<feature type="compositionally biased region" description="Acidic residues" evidence="1">
    <location>
        <begin position="659"/>
        <end position="672"/>
    </location>
</feature>
<gene>
    <name evidence="2" type="ORF">GJ744_001256</name>
</gene>
<dbReference type="AlphaFoldDB" id="A0A8H7ADJ2"/>
<dbReference type="Gene3D" id="1.10.10.60">
    <property type="entry name" value="Homeodomain-like"/>
    <property type="match status" value="1"/>
</dbReference>
<feature type="compositionally biased region" description="Basic and acidic residues" evidence="1">
    <location>
        <begin position="27"/>
        <end position="50"/>
    </location>
</feature>
<sequence length="831" mass="93271">MAGTRSGRSASRKSAPLSPPRQITTEPARDARRSTRRQAEDVRTSTERVLRGASVGSEASVVSRTTRKQRAAAGPALKLSPLPGALEVDGSDSTSQVRRAAHQEESADDESDGASGLTTISHHEDMIFGLKALFVDSEQIVDFLTKKDFSDKGVVQSFQQLNSRGSEKLRRLLSRLRDSCEPFGEWELNDPIPFNLRDIVRKILGARYWQQVGFGQWRPDAVFQLANLANFAAALLGPNATSGQESGVLNTMLEQFPHPFTYGFEEPIEGPLRKGYSSLLAETFMVGLEIRTQLAIALFVERKSERNFDPDDVLDQVFFADDDEGSKRFGGFNAEGLCVQERLLPKRFERSVSQRIQALQEHFSDNIEGTVNIRSLKMSFPWENFLSQTMSWVQARADELNQQIENQGGINNIQQSLQQKANSAQNLRLHDVAEDRQRALLGANKAAASLQNVPPVSRPALPLDNSRPVKPLKKPLSEEAHRFRELKARVAQESAAAEDVATSTALVEEELEGSPRLGANFEDSPVATVRELLLDQNIDLSLTKKLLTSDEMKRRESNKENIYITSRPKTFVDRQENAQKVPWGDESQETFSSTPLNKAISRKRPRTHTQEADDKEDDFENRWGANPHKRRKELSEKTDQRKTSGRAPTKRNRSQISEIDPDYEEDGDLDTDEGTKPLRSSHRTPPSRQPPQRIAPRSSNTNTDSPPASSAPPPSTAQQLDFMRARAQDPTVAIKPRKLQTRTPYTPAEETRLIQLIEKYGPSYTLIKQLDEQHEDGPLLLERSQIQLKDKAQDLKFQYLKFGAPLPVNFNKIPLRNRLKEQLEAMGVFGG</sequence>
<evidence type="ECO:0000313" key="2">
    <source>
        <dbReference type="EMBL" id="KAF7505116.1"/>
    </source>
</evidence>
<feature type="compositionally biased region" description="Basic and acidic residues" evidence="1">
    <location>
        <begin position="633"/>
        <end position="642"/>
    </location>
</feature>
<keyword evidence="3" id="KW-1185">Reference proteome</keyword>
<reference evidence="2" key="1">
    <citation type="submission" date="2020-02" db="EMBL/GenBank/DDBJ databases">
        <authorList>
            <person name="Palmer J.M."/>
        </authorList>
    </citation>
    <scope>NUCLEOTIDE SEQUENCE</scope>
    <source>
        <strain evidence="2">EPUS1.4</strain>
        <tissue evidence="2">Thallus</tissue>
    </source>
</reference>
<dbReference type="Proteomes" id="UP000606974">
    <property type="component" value="Unassembled WGS sequence"/>
</dbReference>
<proteinExistence type="predicted"/>
<organism evidence="2 3">
    <name type="scientific">Endocarpon pusillum</name>
    <dbReference type="NCBI Taxonomy" id="364733"/>
    <lineage>
        <taxon>Eukaryota</taxon>
        <taxon>Fungi</taxon>
        <taxon>Dikarya</taxon>
        <taxon>Ascomycota</taxon>
        <taxon>Pezizomycotina</taxon>
        <taxon>Eurotiomycetes</taxon>
        <taxon>Chaetothyriomycetidae</taxon>
        <taxon>Verrucariales</taxon>
        <taxon>Verrucariaceae</taxon>
        <taxon>Endocarpon</taxon>
    </lineage>
</organism>
<feature type="compositionally biased region" description="Low complexity" evidence="1">
    <location>
        <begin position="52"/>
        <end position="63"/>
    </location>
</feature>
<feature type="region of interest" description="Disordered" evidence="1">
    <location>
        <begin position="1"/>
        <end position="117"/>
    </location>
</feature>
<evidence type="ECO:0000256" key="1">
    <source>
        <dbReference type="SAM" id="MobiDB-lite"/>
    </source>
</evidence>
<evidence type="ECO:0000313" key="3">
    <source>
        <dbReference type="Proteomes" id="UP000606974"/>
    </source>
</evidence>
<protein>
    <recommendedName>
        <fullName evidence="4">Myb-like domain-containing protein</fullName>
    </recommendedName>
</protein>
<name>A0A8H7ADJ2_9EURO</name>
<feature type="region of interest" description="Disordered" evidence="1">
    <location>
        <begin position="566"/>
        <end position="718"/>
    </location>
</feature>
<dbReference type="EMBL" id="JAACFV010000118">
    <property type="protein sequence ID" value="KAF7505116.1"/>
    <property type="molecule type" value="Genomic_DNA"/>
</dbReference>
<accession>A0A8H7ADJ2</accession>
<comment type="caution">
    <text evidence="2">The sequence shown here is derived from an EMBL/GenBank/DDBJ whole genome shotgun (WGS) entry which is preliminary data.</text>
</comment>
<dbReference type="OrthoDB" id="5398572at2759"/>
<evidence type="ECO:0008006" key="4">
    <source>
        <dbReference type="Google" id="ProtNLM"/>
    </source>
</evidence>